<dbReference type="Proteomes" id="UP000176725">
    <property type="component" value="Unassembled WGS sequence"/>
</dbReference>
<feature type="domain" description="Glycosyl hydrolase family 13 catalytic" evidence="1">
    <location>
        <begin position="76"/>
        <end position="529"/>
    </location>
</feature>
<dbReference type="Gene3D" id="3.90.400.10">
    <property type="entry name" value="Oligo-1,6-glucosidase, Domain 2"/>
    <property type="match status" value="1"/>
</dbReference>
<gene>
    <name evidence="2" type="ORF">A2893_03535</name>
</gene>
<dbReference type="STRING" id="1802521.A2893_03535"/>
<dbReference type="InterPro" id="IPR045857">
    <property type="entry name" value="O16G_dom_2"/>
</dbReference>
<organism evidence="2 3">
    <name type="scientific">Candidatus Woesebacteria bacterium RIFCSPLOWO2_01_FULL_39_25</name>
    <dbReference type="NCBI Taxonomy" id="1802521"/>
    <lineage>
        <taxon>Bacteria</taxon>
        <taxon>Candidatus Woeseibacteriota</taxon>
    </lineage>
</organism>
<sequence length="616" mass="70165">MWNNIYLKLTKLYRDDDAKDVTLKLKKLLNEFRNKSTRKDKKLKLSSSSIALITYANTFINPPEKPLKVLNWFIEENSINKISPIVHLLPFYPWDTDRGFSVTDFYQVEPEYGSWDDISELGQKVNLMFDFVINHASIKNPLVQGTLIERHLSDTDLRKESYKKYKDFCLAYSDQEKPLDETLKYLARPRPTPVLTPYHVIEKETGLEAILGKPSKTRGTLLGSGWVWTTFSRPQNPAQEEETRQVDLNFQNPEVLIESIKILLFYIGKGADLIRLDAIGYLWKKIGSSSLHERQTHTVLEIIHDLISSVAPNVVTIAEVNEEQGKILPYLGGKNKEADLVYQFTHFPLAVYTLLTKDTKPYLAWIKTTKIFQGSQFITVLGTHDGLGLKPVREFLKENQIQKLINILVAKHHALPNYASLPGGKRIVYELCGTPWNLINPPDSTEDFQIQLNRYLVVLALGLSHKGIPAIYVNGLLGTNNYQSKEGLDENRSVNREVFIYDTMRERLVNLNTQEGKVFAAIQKVLTIRASEPAFAPDAPPLLVLNLDNKKIIGILLESKKGKNIIQLVNVTDVDQLVSIDSEKVGKETCKDLIEGKLYSLKEKVTLSPYQTLWLK</sequence>
<dbReference type="InterPro" id="IPR013780">
    <property type="entry name" value="Glyco_hydro_b"/>
</dbReference>
<dbReference type="PANTHER" id="PTHR10357:SF214">
    <property type="entry name" value="GLUCOSYLGLYCERATE PHOSPHORYLASE"/>
    <property type="match status" value="1"/>
</dbReference>
<accession>A0A1F8BJN8</accession>
<dbReference type="InterPro" id="IPR006047">
    <property type="entry name" value="GH13_cat_dom"/>
</dbReference>
<name>A0A1F8BJN8_9BACT</name>
<dbReference type="SMART" id="SM00642">
    <property type="entry name" value="Aamy"/>
    <property type="match status" value="1"/>
</dbReference>
<reference evidence="2 3" key="1">
    <citation type="journal article" date="2016" name="Nat. Commun.">
        <title>Thousands of microbial genomes shed light on interconnected biogeochemical processes in an aquifer system.</title>
        <authorList>
            <person name="Anantharaman K."/>
            <person name="Brown C.T."/>
            <person name="Hug L.A."/>
            <person name="Sharon I."/>
            <person name="Castelle C.J."/>
            <person name="Probst A.J."/>
            <person name="Thomas B.C."/>
            <person name="Singh A."/>
            <person name="Wilkins M.J."/>
            <person name="Karaoz U."/>
            <person name="Brodie E.L."/>
            <person name="Williams K.H."/>
            <person name="Hubbard S.S."/>
            <person name="Banfield J.F."/>
        </authorList>
    </citation>
    <scope>NUCLEOTIDE SEQUENCE [LARGE SCALE GENOMIC DNA]</scope>
</reference>
<evidence type="ECO:0000259" key="1">
    <source>
        <dbReference type="SMART" id="SM00642"/>
    </source>
</evidence>
<proteinExistence type="predicted"/>
<evidence type="ECO:0000313" key="3">
    <source>
        <dbReference type="Proteomes" id="UP000176725"/>
    </source>
</evidence>
<evidence type="ECO:0000313" key="2">
    <source>
        <dbReference type="EMBL" id="OGM64170.1"/>
    </source>
</evidence>
<comment type="caution">
    <text evidence="2">The sequence shown here is derived from an EMBL/GenBank/DDBJ whole genome shotgun (WGS) entry which is preliminary data.</text>
</comment>
<dbReference type="Pfam" id="PF00128">
    <property type="entry name" value="Alpha-amylase"/>
    <property type="match status" value="1"/>
</dbReference>
<dbReference type="GO" id="GO:0005975">
    <property type="term" value="P:carbohydrate metabolic process"/>
    <property type="evidence" value="ECO:0007669"/>
    <property type="project" value="InterPro"/>
</dbReference>
<dbReference type="SUPFAM" id="SSF51445">
    <property type="entry name" value="(Trans)glycosidases"/>
    <property type="match status" value="1"/>
</dbReference>
<dbReference type="Gene3D" id="3.20.20.80">
    <property type="entry name" value="Glycosidases"/>
    <property type="match status" value="1"/>
</dbReference>
<dbReference type="AlphaFoldDB" id="A0A1F8BJN8"/>
<dbReference type="SUPFAM" id="SSF51011">
    <property type="entry name" value="Glycosyl hydrolase domain"/>
    <property type="match status" value="1"/>
</dbReference>
<dbReference type="InterPro" id="IPR017853">
    <property type="entry name" value="GH"/>
</dbReference>
<dbReference type="EMBL" id="MGHH01000013">
    <property type="protein sequence ID" value="OGM64170.1"/>
    <property type="molecule type" value="Genomic_DNA"/>
</dbReference>
<protein>
    <recommendedName>
        <fullName evidence="1">Glycosyl hydrolase family 13 catalytic domain-containing protein</fullName>
    </recommendedName>
</protein>
<dbReference type="PANTHER" id="PTHR10357">
    <property type="entry name" value="ALPHA-AMYLASE FAMILY MEMBER"/>
    <property type="match status" value="1"/>
</dbReference>
<dbReference type="Gene3D" id="2.60.40.1180">
    <property type="entry name" value="Golgi alpha-mannosidase II"/>
    <property type="match status" value="1"/>
</dbReference>